<proteinExistence type="predicted"/>
<evidence type="ECO:0000313" key="2">
    <source>
        <dbReference type="EMBL" id="ETW83160.1"/>
    </source>
</evidence>
<feature type="compositionally biased region" description="Basic and acidic residues" evidence="1">
    <location>
        <begin position="61"/>
        <end position="96"/>
    </location>
</feature>
<dbReference type="RefSeq" id="XP_009545442.1">
    <property type="nucleotide sequence ID" value="XM_009547147.1"/>
</dbReference>
<gene>
    <name evidence="2" type="ORF">HETIRDRAFT_439664</name>
</gene>
<dbReference type="InParanoid" id="W4KCU7"/>
<evidence type="ECO:0000313" key="3">
    <source>
        <dbReference type="Proteomes" id="UP000030671"/>
    </source>
</evidence>
<dbReference type="Proteomes" id="UP000030671">
    <property type="component" value="Unassembled WGS sequence"/>
</dbReference>
<dbReference type="EMBL" id="KI925457">
    <property type="protein sequence ID" value="ETW83160.1"/>
    <property type="molecule type" value="Genomic_DNA"/>
</dbReference>
<feature type="region of interest" description="Disordered" evidence="1">
    <location>
        <begin position="30"/>
        <end position="96"/>
    </location>
</feature>
<accession>W4KCU7</accession>
<dbReference type="HOGENOM" id="CLU_2133820_0_0_1"/>
<dbReference type="KEGG" id="hir:HETIRDRAFT_439664"/>
<feature type="compositionally biased region" description="Basic residues" evidence="1">
    <location>
        <begin position="33"/>
        <end position="42"/>
    </location>
</feature>
<keyword evidence="3" id="KW-1185">Reference proteome</keyword>
<dbReference type="AlphaFoldDB" id="W4KCU7"/>
<sequence>MCVKRRDRGREAETSTIEGEWSVASCALDRPAKRAKKNQRRSRIVDAAGVSERSRKPSTMYREETERKECQNNKHAQRSKDTSARPAGRRMERERARYGTVEADGWLKKGDSV</sequence>
<name>W4KCU7_HETIT</name>
<protein>
    <submittedName>
        <fullName evidence="2">Uncharacterized protein</fullName>
    </submittedName>
</protein>
<evidence type="ECO:0000256" key="1">
    <source>
        <dbReference type="SAM" id="MobiDB-lite"/>
    </source>
</evidence>
<reference evidence="2 3" key="1">
    <citation type="journal article" date="2012" name="New Phytol.">
        <title>Insight into trade-off between wood decay and parasitism from the genome of a fungal forest pathogen.</title>
        <authorList>
            <person name="Olson A."/>
            <person name="Aerts A."/>
            <person name="Asiegbu F."/>
            <person name="Belbahri L."/>
            <person name="Bouzid O."/>
            <person name="Broberg A."/>
            <person name="Canback B."/>
            <person name="Coutinho P.M."/>
            <person name="Cullen D."/>
            <person name="Dalman K."/>
            <person name="Deflorio G."/>
            <person name="van Diepen L.T."/>
            <person name="Dunand C."/>
            <person name="Duplessis S."/>
            <person name="Durling M."/>
            <person name="Gonthier P."/>
            <person name="Grimwood J."/>
            <person name="Fossdal C.G."/>
            <person name="Hansson D."/>
            <person name="Henrissat B."/>
            <person name="Hietala A."/>
            <person name="Himmelstrand K."/>
            <person name="Hoffmeister D."/>
            <person name="Hogberg N."/>
            <person name="James T.Y."/>
            <person name="Karlsson M."/>
            <person name="Kohler A."/>
            <person name="Kues U."/>
            <person name="Lee Y.H."/>
            <person name="Lin Y.C."/>
            <person name="Lind M."/>
            <person name="Lindquist E."/>
            <person name="Lombard V."/>
            <person name="Lucas S."/>
            <person name="Lunden K."/>
            <person name="Morin E."/>
            <person name="Murat C."/>
            <person name="Park J."/>
            <person name="Raffaello T."/>
            <person name="Rouze P."/>
            <person name="Salamov A."/>
            <person name="Schmutz J."/>
            <person name="Solheim H."/>
            <person name="Stahlberg J."/>
            <person name="Velez H."/>
            <person name="de Vries R.P."/>
            <person name="Wiebenga A."/>
            <person name="Woodward S."/>
            <person name="Yakovlev I."/>
            <person name="Garbelotto M."/>
            <person name="Martin F."/>
            <person name="Grigoriev I.V."/>
            <person name="Stenlid J."/>
        </authorList>
    </citation>
    <scope>NUCLEOTIDE SEQUENCE [LARGE SCALE GENOMIC DNA]</scope>
    <source>
        <strain evidence="2 3">TC 32-1</strain>
    </source>
</reference>
<organism evidence="2 3">
    <name type="scientific">Heterobasidion irregulare (strain TC 32-1)</name>
    <dbReference type="NCBI Taxonomy" id="747525"/>
    <lineage>
        <taxon>Eukaryota</taxon>
        <taxon>Fungi</taxon>
        <taxon>Dikarya</taxon>
        <taxon>Basidiomycota</taxon>
        <taxon>Agaricomycotina</taxon>
        <taxon>Agaricomycetes</taxon>
        <taxon>Russulales</taxon>
        <taxon>Bondarzewiaceae</taxon>
        <taxon>Heterobasidion</taxon>
        <taxon>Heterobasidion annosum species complex</taxon>
    </lineage>
</organism>
<dbReference type="GeneID" id="20675174"/>